<dbReference type="SMART" id="SM01265">
    <property type="entry name" value="Mab-21"/>
    <property type="match status" value="1"/>
</dbReference>
<comment type="similarity">
    <text evidence="3">Belongs to the mab-21 family.</text>
</comment>
<dbReference type="Gene3D" id="3.30.460.90">
    <property type="match status" value="1"/>
</dbReference>
<dbReference type="InterPro" id="IPR046906">
    <property type="entry name" value="Mab-21_HhH/H2TH-like"/>
</dbReference>
<keyword evidence="6" id="KW-0479">Metal-binding</keyword>
<accession>A0AAV1ZID4</accession>
<dbReference type="Proteomes" id="UP001497382">
    <property type="component" value="Unassembled WGS sequence"/>
</dbReference>
<dbReference type="PANTHER" id="PTHR10656">
    <property type="entry name" value="CELL FATE DETERMINING PROTEIN MAB21-RELATED"/>
    <property type="match status" value="1"/>
</dbReference>
<evidence type="ECO:0000256" key="8">
    <source>
        <dbReference type="ARBA" id="ARBA00022840"/>
    </source>
</evidence>
<keyword evidence="9" id="KW-0460">Magnesium</keyword>
<dbReference type="AlphaFoldDB" id="A0AAV1ZID4"/>
<keyword evidence="15" id="KW-1185">Reference proteome</keyword>
<dbReference type="Pfam" id="PF03281">
    <property type="entry name" value="Mab-21"/>
    <property type="match status" value="1"/>
</dbReference>
<evidence type="ECO:0000256" key="2">
    <source>
        <dbReference type="ARBA" id="ARBA00001946"/>
    </source>
</evidence>
<evidence type="ECO:0000256" key="1">
    <source>
        <dbReference type="ARBA" id="ARBA00001936"/>
    </source>
</evidence>
<gene>
    <name evidence="14" type="ORF">LARSCL_LOCUS5742</name>
</gene>
<reference evidence="14 15" key="1">
    <citation type="submission" date="2024-04" db="EMBL/GenBank/DDBJ databases">
        <authorList>
            <person name="Rising A."/>
            <person name="Reimegard J."/>
            <person name="Sonavane S."/>
            <person name="Akerstrom W."/>
            <person name="Nylinder S."/>
            <person name="Hedman E."/>
            <person name="Kallberg Y."/>
        </authorList>
    </citation>
    <scope>NUCLEOTIDE SEQUENCE [LARGE SCALE GENOMIC DNA]</scope>
</reference>
<dbReference type="EMBL" id="CAXIEN010000053">
    <property type="protein sequence ID" value="CAL1271288.1"/>
    <property type="molecule type" value="Genomic_DNA"/>
</dbReference>
<dbReference type="GO" id="GO:0046872">
    <property type="term" value="F:metal ion binding"/>
    <property type="evidence" value="ECO:0007669"/>
    <property type="project" value="UniProtKB-KW"/>
</dbReference>
<dbReference type="InterPro" id="IPR024810">
    <property type="entry name" value="MAB21L/cGLR"/>
</dbReference>
<evidence type="ECO:0000256" key="4">
    <source>
        <dbReference type="ARBA" id="ARBA00022679"/>
    </source>
</evidence>
<evidence type="ECO:0000313" key="14">
    <source>
        <dbReference type="EMBL" id="CAL1271288.1"/>
    </source>
</evidence>
<evidence type="ECO:0000256" key="11">
    <source>
        <dbReference type="ARBA" id="ARBA00023211"/>
    </source>
</evidence>
<dbReference type="PANTHER" id="PTHR10656:SF42">
    <property type="entry name" value="CYCLIC GMP-AMP SYNTHASE-LIKE PROTEIN-RELATED"/>
    <property type="match status" value="1"/>
</dbReference>
<keyword evidence="11" id="KW-0464">Manganese</keyword>
<evidence type="ECO:0000256" key="9">
    <source>
        <dbReference type="ARBA" id="ARBA00022842"/>
    </source>
</evidence>
<feature type="domain" description="Mab-21-like nucleotidyltransferase" evidence="12">
    <location>
        <begin position="228"/>
        <end position="416"/>
    </location>
</feature>
<evidence type="ECO:0000259" key="13">
    <source>
        <dbReference type="Pfam" id="PF20266"/>
    </source>
</evidence>
<comment type="cofactor">
    <cofactor evidence="1">
        <name>Mn(2+)</name>
        <dbReference type="ChEBI" id="CHEBI:29035"/>
    </cofactor>
</comment>
<comment type="caution">
    <text evidence="14">The sequence shown here is derived from an EMBL/GenBank/DDBJ whole genome shotgun (WGS) entry which is preliminary data.</text>
</comment>
<name>A0AAV1ZID4_9ARAC</name>
<dbReference type="Pfam" id="PF20266">
    <property type="entry name" value="Mab-21_C"/>
    <property type="match status" value="1"/>
</dbReference>
<evidence type="ECO:0000313" key="15">
    <source>
        <dbReference type="Proteomes" id="UP001497382"/>
    </source>
</evidence>
<organism evidence="14 15">
    <name type="scientific">Larinioides sclopetarius</name>
    <dbReference type="NCBI Taxonomy" id="280406"/>
    <lineage>
        <taxon>Eukaryota</taxon>
        <taxon>Metazoa</taxon>
        <taxon>Ecdysozoa</taxon>
        <taxon>Arthropoda</taxon>
        <taxon>Chelicerata</taxon>
        <taxon>Arachnida</taxon>
        <taxon>Araneae</taxon>
        <taxon>Araneomorphae</taxon>
        <taxon>Entelegynae</taxon>
        <taxon>Araneoidea</taxon>
        <taxon>Araneidae</taxon>
        <taxon>Larinioides</taxon>
    </lineage>
</organism>
<comment type="cofactor">
    <cofactor evidence="2">
        <name>Mg(2+)</name>
        <dbReference type="ChEBI" id="CHEBI:18420"/>
    </cofactor>
</comment>
<keyword evidence="8" id="KW-0067">ATP-binding</keyword>
<dbReference type="InterPro" id="IPR046903">
    <property type="entry name" value="Mab-21-like_nuc_Trfase"/>
</dbReference>
<keyword evidence="5" id="KW-0548">Nucleotidyltransferase</keyword>
<evidence type="ECO:0000256" key="7">
    <source>
        <dbReference type="ARBA" id="ARBA00022741"/>
    </source>
</evidence>
<dbReference type="GO" id="GO:0016779">
    <property type="term" value="F:nucleotidyltransferase activity"/>
    <property type="evidence" value="ECO:0007669"/>
    <property type="project" value="UniProtKB-KW"/>
</dbReference>
<dbReference type="GO" id="GO:0005525">
    <property type="term" value="F:GTP binding"/>
    <property type="evidence" value="ECO:0007669"/>
    <property type="project" value="UniProtKB-KW"/>
</dbReference>
<evidence type="ECO:0000256" key="6">
    <source>
        <dbReference type="ARBA" id="ARBA00022723"/>
    </source>
</evidence>
<dbReference type="Gene3D" id="1.10.1410.40">
    <property type="match status" value="1"/>
</dbReference>
<feature type="domain" description="Mab-21-like HhH/H2TH-like" evidence="13">
    <location>
        <begin position="420"/>
        <end position="513"/>
    </location>
</feature>
<keyword evidence="10" id="KW-0342">GTP-binding</keyword>
<evidence type="ECO:0000256" key="5">
    <source>
        <dbReference type="ARBA" id="ARBA00022695"/>
    </source>
</evidence>
<proteinExistence type="inferred from homology"/>
<sequence length="531" mass="61541">MIMSFSKKLPCGLCSRKVSVQEEKFPEDLYDLLLKYSIPRLYWICRSCDKEYFDNDHEEIFNLKDEIKLLKTRVENLEFNMSKLADVTSCKAPNYESDCEALNSLEVSGVFTSDSGYQDSLPDCYSSPTTTNYQRVFSSPSSSGSCSTTPHSINRNFLSEDAAPKKSCKEALAILDQILKTKIKIDAKESEKSSNTVTNFLNDITPAFKKDVIFRSMYSRDYKTGSSYNELRISEASEYDIEIVLKAPPQICLEVEFFQETMSFAKLKWNKIADFPSNKLEILQFFEKNSENGYLKPLRLSAWFQGLIDVYLKSNPKIKGIRKMRNSQSGPARTIEIETDEGYKLSIDLLLAFTFPFDCLVGTKTNTILEKYPVDKSKKFWFLVPKICKGEVPLLASECDLSWRVDFPEVEKKVLYNKLCAKNIVKLLKLLRDKENWQIASYHLKTLILWAIDANPKIEYWQGSLLFDRYLETLASLQKYLETQFLPYFMDDSYNLFHVLNKDECRNVSNRLKHIIKFIKSDYNNLNLIYS</sequence>
<evidence type="ECO:0000256" key="3">
    <source>
        <dbReference type="ARBA" id="ARBA00008307"/>
    </source>
</evidence>
<keyword evidence="7" id="KW-0547">Nucleotide-binding</keyword>
<evidence type="ECO:0000256" key="10">
    <source>
        <dbReference type="ARBA" id="ARBA00023134"/>
    </source>
</evidence>
<dbReference type="GO" id="GO:0005524">
    <property type="term" value="F:ATP binding"/>
    <property type="evidence" value="ECO:0007669"/>
    <property type="project" value="UniProtKB-KW"/>
</dbReference>
<keyword evidence="4" id="KW-0808">Transferase</keyword>
<protein>
    <recommendedName>
        <fullName evidence="16">Mab-21-like HhH/H2TH-like domain-containing protein</fullName>
    </recommendedName>
</protein>
<evidence type="ECO:0000259" key="12">
    <source>
        <dbReference type="Pfam" id="PF03281"/>
    </source>
</evidence>
<evidence type="ECO:0008006" key="16">
    <source>
        <dbReference type="Google" id="ProtNLM"/>
    </source>
</evidence>